<dbReference type="NCBIfam" id="TIGR03160">
    <property type="entry name" value="cobT_DBIPRT"/>
    <property type="match status" value="1"/>
</dbReference>
<dbReference type="GO" id="GO:0008939">
    <property type="term" value="F:nicotinate-nucleotide-dimethylbenzimidazole phosphoribosyltransferase activity"/>
    <property type="evidence" value="ECO:0007669"/>
    <property type="project" value="UniProtKB-UniRule"/>
</dbReference>
<keyword evidence="7 10" id="KW-0808">Transferase</keyword>
<dbReference type="Gene3D" id="3.40.50.10210">
    <property type="match status" value="1"/>
</dbReference>
<keyword evidence="5 10" id="KW-0169">Cobalamin biosynthesis</keyword>
<dbReference type="UniPathway" id="UPA00061">
    <property type="reaction ID" value="UER00516"/>
</dbReference>
<dbReference type="Gene3D" id="1.10.1610.10">
    <property type="match status" value="1"/>
</dbReference>
<dbReference type="PANTHER" id="PTHR43463:SF1">
    <property type="entry name" value="NICOTINATE-NUCLEOTIDE--DIMETHYLBENZIMIDAZOLE PHOSPHORIBOSYLTRANSFERASE"/>
    <property type="match status" value="1"/>
</dbReference>
<comment type="function">
    <text evidence="10">Catalyzes the synthesis of alpha-ribazole-5'-phosphate from nicotinate mononucleotide (NAMN) and 5,6-dimethylbenzimidazole (DMB).</text>
</comment>
<dbReference type="EMBL" id="BBMR01000003">
    <property type="protein sequence ID" value="GAL18943.1"/>
    <property type="molecule type" value="Genomic_DNA"/>
</dbReference>
<dbReference type="Pfam" id="PF02277">
    <property type="entry name" value="DBI_PRT"/>
    <property type="match status" value="1"/>
</dbReference>
<evidence type="ECO:0000256" key="10">
    <source>
        <dbReference type="HAMAP-Rule" id="MF_00230"/>
    </source>
</evidence>
<evidence type="ECO:0000313" key="11">
    <source>
        <dbReference type="EMBL" id="GAL18943.1"/>
    </source>
</evidence>
<evidence type="ECO:0000256" key="9">
    <source>
        <dbReference type="ARBA" id="ARBA00047340"/>
    </source>
</evidence>
<dbReference type="InterPro" id="IPR017846">
    <property type="entry name" value="Nict_dMeBzImd_PRibTrfase_bact"/>
</dbReference>
<dbReference type="SUPFAM" id="SSF52733">
    <property type="entry name" value="Nicotinate mononucleotide:5,6-dimethylbenzimidazole phosphoribosyltransferase (CobT)"/>
    <property type="match status" value="1"/>
</dbReference>
<reference evidence="11 12" key="1">
    <citation type="submission" date="2014-09" db="EMBL/GenBank/DDBJ databases">
        <title>Vibrio maritimus JCM 19235. (C45) whole genome shotgun sequence.</title>
        <authorList>
            <person name="Sawabe T."/>
            <person name="Meirelles P."/>
            <person name="Nakanishi M."/>
            <person name="Sayaka M."/>
            <person name="Hattori M."/>
            <person name="Ohkuma M."/>
        </authorList>
    </citation>
    <scope>NUCLEOTIDE SEQUENCE [LARGE SCALE GENOMIC DNA]</scope>
    <source>
        <strain evidence="12">JCM19235</strain>
    </source>
</reference>
<gene>
    <name evidence="10" type="primary">cobT</name>
    <name evidence="11" type="ORF">JCM19235_2366</name>
</gene>
<evidence type="ECO:0000256" key="2">
    <source>
        <dbReference type="ARBA" id="ARBA00007110"/>
    </source>
</evidence>
<evidence type="ECO:0000256" key="7">
    <source>
        <dbReference type="ARBA" id="ARBA00022679"/>
    </source>
</evidence>
<reference evidence="11 12" key="2">
    <citation type="submission" date="2014-09" db="EMBL/GenBank/DDBJ databases">
        <authorList>
            <consortium name="NBRP consortium"/>
            <person name="Sawabe T."/>
            <person name="Meirelles P."/>
            <person name="Nakanishi M."/>
            <person name="Sayaka M."/>
            <person name="Hattori M."/>
            <person name="Ohkuma M."/>
        </authorList>
    </citation>
    <scope>NUCLEOTIDE SEQUENCE [LARGE SCALE GENOMIC DNA]</scope>
    <source>
        <strain evidence="12">JCM19235</strain>
    </source>
</reference>
<evidence type="ECO:0000256" key="3">
    <source>
        <dbReference type="ARBA" id="ARBA00011991"/>
    </source>
</evidence>
<evidence type="ECO:0000256" key="8">
    <source>
        <dbReference type="ARBA" id="ARBA00030686"/>
    </source>
</evidence>
<dbReference type="Proteomes" id="UP000029228">
    <property type="component" value="Unassembled WGS sequence"/>
</dbReference>
<dbReference type="GO" id="GO:0009236">
    <property type="term" value="P:cobalamin biosynthetic process"/>
    <property type="evidence" value="ECO:0007669"/>
    <property type="project" value="UniProtKB-UniRule"/>
</dbReference>
<dbReference type="InterPro" id="IPR023195">
    <property type="entry name" value="Nict_dMeBzImd_PRibTrfase_N"/>
</dbReference>
<dbReference type="PANTHER" id="PTHR43463">
    <property type="entry name" value="NICOTINATE-NUCLEOTIDE--DIMETHYLBENZIMIDAZOLE PHOSPHORIBOSYLTRANSFERASE"/>
    <property type="match status" value="1"/>
</dbReference>
<sequence length="345" mass="36468">METMLDTQFDVQIQNHIDQKTKPMGALGQLETIAAQLARIQSQASGSFSTTIDISSPQVIVFSADHGISEQGVSIAPSAVTQQMVLNFLAGGAAINCFCRANNIDFQVVDCGMVAAVESDSDQLILSRLGEGTKDFSAYPAMTATQLEQGLSAGSEIVSQAIKNGTNVLMFGEMGIGNTSSASAILSALTPLAIEQSVGRGTGIDQQQLAKKQDLIATALNRFDRRDVKTVLQQVGGFEIVHMVGAFLAAYEQKTPVLVDGFIVSIAALAACQIEPNVRDYLIFAHVSNEGAHRFVLETLNATPLLDLSLRLGEGTGAALAFPLLKSAAEFYNSMASFESAGVTV</sequence>
<organism evidence="11 12">
    <name type="scientific">Vibrio maritimus</name>
    <dbReference type="NCBI Taxonomy" id="990268"/>
    <lineage>
        <taxon>Bacteria</taxon>
        <taxon>Pseudomonadati</taxon>
        <taxon>Pseudomonadota</taxon>
        <taxon>Gammaproteobacteria</taxon>
        <taxon>Vibrionales</taxon>
        <taxon>Vibrionaceae</taxon>
        <taxon>Vibrio</taxon>
    </lineage>
</organism>
<dbReference type="STRING" id="990268.JCM19235_2366"/>
<proteinExistence type="inferred from homology"/>
<evidence type="ECO:0000256" key="4">
    <source>
        <dbReference type="ARBA" id="ARBA00015486"/>
    </source>
</evidence>
<dbReference type="InterPro" id="IPR036087">
    <property type="entry name" value="Nict_dMeBzImd_PRibTrfase_sf"/>
</dbReference>
<evidence type="ECO:0000256" key="1">
    <source>
        <dbReference type="ARBA" id="ARBA00005049"/>
    </source>
</evidence>
<name>A0A090RWL0_9VIBR</name>
<dbReference type="NCBIfam" id="NF000996">
    <property type="entry name" value="PRK00105.1"/>
    <property type="match status" value="1"/>
</dbReference>
<evidence type="ECO:0000313" key="12">
    <source>
        <dbReference type="Proteomes" id="UP000029228"/>
    </source>
</evidence>
<evidence type="ECO:0000256" key="5">
    <source>
        <dbReference type="ARBA" id="ARBA00022573"/>
    </source>
</evidence>
<dbReference type="AlphaFoldDB" id="A0A090RWL0"/>
<comment type="catalytic activity">
    <reaction evidence="9 10">
        <text>5,6-dimethylbenzimidazole + nicotinate beta-D-ribonucleotide = alpha-ribazole 5'-phosphate + nicotinate + H(+)</text>
        <dbReference type="Rhea" id="RHEA:11196"/>
        <dbReference type="ChEBI" id="CHEBI:15378"/>
        <dbReference type="ChEBI" id="CHEBI:15890"/>
        <dbReference type="ChEBI" id="CHEBI:32544"/>
        <dbReference type="ChEBI" id="CHEBI:57502"/>
        <dbReference type="ChEBI" id="CHEBI:57918"/>
        <dbReference type="EC" id="2.4.2.21"/>
    </reaction>
</comment>
<keyword evidence="12" id="KW-1185">Reference proteome</keyword>
<comment type="pathway">
    <text evidence="1 10">Nucleoside biosynthesis; alpha-ribazole biosynthesis; alpha-ribazole from 5,6-dimethylbenzimidazole: step 1/2.</text>
</comment>
<comment type="similarity">
    <text evidence="2 10">Belongs to the CobT family.</text>
</comment>
<dbReference type="EC" id="2.4.2.21" evidence="3 10"/>
<dbReference type="FunFam" id="3.40.50.10210:FF:000001">
    <property type="entry name" value="Nicotinate-nucleotide--dimethylbenzimidazole phosphoribosyltransferase"/>
    <property type="match status" value="1"/>
</dbReference>
<dbReference type="InterPro" id="IPR003200">
    <property type="entry name" value="Nict_dMeBzImd_PRibTrfase"/>
</dbReference>
<keyword evidence="6 10" id="KW-0328">Glycosyltransferase</keyword>
<comment type="caution">
    <text evidence="11">The sequence shown here is derived from an EMBL/GenBank/DDBJ whole genome shotgun (WGS) entry which is preliminary data.</text>
</comment>
<dbReference type="HAMAP" id="MF_00230">
    <property type="entry name" value="CobT"/>
    <property type="match status" value="1"/>
</dbReference>
<dbReference type="CDD" id="cd02439">
    <property type="entry name" value="DMB-PRT_CobT"/>
    <property type="match status" value="1"/>
</dbReference>
<protein>
    <recommendedName>
        <fullName evidence="4 10">Nicotinate-nucleotide--dimethylbenzimidazole phosphoribosyltransferase</fullName>
        <shortName evidence="10">NN:DBI PRT</shortName>
        <ecNumber evidence="3 10">2.4.2.21</ecNumber>
    </recommendedName>
    <alternativeName>
        <fullName evidence="8 10">N(1)-alpha-phosphoribosyltransferase</fullName>
    </alternativeName>
</protein>
<accession>A0A090RWL0</accession>
<feature type="active site" description="Proton acceptor" evidence="10">
    <location>
        <position position="314"/>
    </location>
</feature>
<evidence type="ECO:0000256" key="6">
    <source>
        <dbReference type="ARBA" id="ARBA00022676"/>
    </source>
</evidence>